<keyword evidence="1" id="KW-1133">Transmembrane helix</keyword>
<evidence type="ECO:0000313" key="3">
    <source>
        <dbReference type="Proteomes" id="UP001189429"/>
    </source>
</evidence>
<gene>
    <name evidence="2" type="ORF">PCOR1329_LOCUS32718</name>
</gene>
<comment type="caution">
    <text evidence="2">The sequence shown here is derived from an EMBL/GenBank/DDBJ whole genome shotgun (WGS) entry which is preliminary data.</text>
</comment>
<keyword evidence="1" id="KW-0472">Membrane</keyword>
<accession>A0ABN9SUD6</accession>
<name>A0ABN9SUD6_9DINO</name>
<reference evidence="2" key="1">
    <citation type="submission" date="2023-10" db="EMBL/GenBank/DDBJ databases">
        <authorList>
            <person name="Chen Y."/>
            <person name="Shah S."/>
            <person name="Dougan E. K."/>
            <person name="Thang M."/>
            <person name="Chan C."/>
        </authorList>
    </citation>
    <scope>NUCLEOTIDE SEQUENCE [LARGE SCALE GENOMIC DNA]</scope>
</reference>
<keyword evidence="3" id="KW-1185">Reference proteome</keyword>
<evidence type="ECO:0000256" key="1">
    <source>
        <dbReference type="SAM" id="Phobius"/>
    </source>
</evidence>
<protein>
    <submittedName>
        <fullName evidence="2">Uncharacterized protein</fullName>
    </submittedName>
</protein>
<proteinExistence type="predicted"/>
<organism evidence="2 3">
    <name type="scientific">Prorocentrum cordatum</name>
    <dbReference type="NCBI Taxonomy" id="2364126"/>
    <lineage>
        <taxon>Eukaryota</taxon>
        <taxon>Sar</taxon>
        <taxon>Alveolata</taxon>
        <taxon>Dinophyceae</taxon>
        <taxon>Prorocentrales</taxon>
        <taxon>Prorocentraceae</taxon>
        <taxon>Prorocentrum</taxon>
    </lineage>
</organism>
<dbReference type="EMBL" id="CAUYUJ010013381">
    <property type="protein sequence ID" value="CAK0836105.1"/>
    <property type="molecule type" value="Genomic_DNA"/>
</dbReference>
<keyword evidence="1" id="KW-0812">Transmembrane</keyword>
<feature type="transmembrane region" description="Helical" evidence="1">
    <location>
        <begin position="31"/>
        <end position="55"/>
    </location>
</feature>
<evidence type="ECO:0000313" key="2">
    <source>
        <dbReference type="EMBL" id="CAK0836105.1"/>
    </source>
</evidence>
<sequence length="118" mass="13030">MRNADPVTMRGDAAALGNGMMKIFLSSSANSAVVVSAVASTSFFRSLTLGSLFFAHHRRDMRTSSPMFSHRCWGRIPDGFLRLRGVRPEVELCTGPWSLVSLGVRCRARAVEMFFSQT</sequence>
<dbReference type="Proteomes" id="UP001189429">
    <property type="component" value="Unassembled WGS sequence"/>
</dbReference>